<gene>
    <name evidence="1" type="ORF">MYCIT1_LOCUS6331</name>
</gene>
<organism evidence="1 2">
    <name type="scientific">Mycena citricolor</name>
    <dbReference type="NCBI Taxonomy" id="2018698"/>
    <lineage>
        <taxon>Eukaryota</taxon>
        <taxon>Fungi</taxon>
        <taxon>Dikarya</taxon>
        <taxon>Basidiomycota</taxon>
        <taxon>Agaricomycotina</taxon>
        <taxon>Agaricomycetes</taxon>
        <taxon>Agaricomycetidae</taxon>
        <taxon>Agaricales</taxon>
        <taxon>Marasmiineae</taxon>
        <taxon>Mycenaceae</taxon>
        <taxon>Mycena</taxon>
    </lineage>
</organism>
<name>A0AAD2GY21_9AGAR</name>
<evidence type="ECO:0000313" key="2">
    <source>
        <dbReference type="Proteomes" id="UP001295794"/>
    </source>
</evidence>
<protein>
    <recommendedName>
        <fullName evidence="3">NAD(P)-binding domain-containing protein</fullName>
    </recommendedName>
</protein>
<reference evidence="1" key="1">
    <citation type="submission" date="2023-11" db="EMBL/GenBank/DDBJ databases">
        <authorList>
            <person name="De Vega J J."/>
            <person name="De Vega J J."/>
        </authorList>
    </citation>
    <scope>NUCLEOTIDE SEQUENCE</scope>
</reference>
<dbReference type="SUPFAM" id="SSF51735">
    <property type="entry name" value="NAD(P)-binding Rossmann-fold domains"/>
    <property type="match status" value="1"/>
</dbReference>
<evidence type="ECO:0008006" key="3">
    <source>
        <dbReference type="Google" id="ProtNLM"/>
    </source>
</evidence>
<comment type="caution">
    <text evidence="1">The sequence shown here is derived from an EMBL/GenBank/DDBJ whole genome shotgun (WGS) entry which is preliminary data.</text>
</comment>
<evidence type="ECO:0000313" key="1">
    <source>
        <dbReference type="EMBL" id="CAK5265387.1"/>
    </source>
</evidence>
<sequence length="242" mass="25827">MRNGTAEEGLSRCLGVHSHRRLQKAQQWGVPRPFSIHNPNRPPNMTAPSESLNVLTLGGSRNIGYLASVRLLEQGATVTFLLRSTAVFDRDETIQKYVKLGSARLVQGDALDIDDVRNAWKEAGAVDAVVFTVGTVPKDFKFCEGFVITPPDLVTHCFTNLLRTMPPPPPRGPGAPQPASGPKIVALSSTGLGPAAAAALPLVLKPLYAGLASPHKDKIGVERVAAHCAGWRWDPAVHGAPV</sequence>
<feature type="non-terminal residue" evidence="1">
    <location>
        <position position="1"/>
    </location>
</feature>
<proteinExistence type="predicted"/>
<dbReference type="Proteomes" id="UP001295794">
    <property type="component" value="Unassembled WGS sequence"/>
</dbReference>
<accession>A0AAD2GY21</accession>
<dbReference type="EMBL" id="CAVNYO010000088">
    <property type="protein sequence ID" value="CAK5265387.1"/>
    <property type="molecule type" value="Genomic_DNA"/>
</dbReference>
<keyword evidence="2" id="KW-1185">Reference proteome</keyword>
<dbReference type="Gene3D" id="3.40.50.720">
    <property type="entry name" value="NAD(P)-binding Rossmann-like Domain"/>
    <property type="match status" value="1"/>
</dbReference>
<dbReference type="AlphaFoldDB" id="A0AAD2GY21"/>
<dbReference type="InterPro" id="IPR036291">
    <property type="entry name" value="NAD(P)-bd_dom_sf"/>
</dbReference>